<dbReference type="PANTHER" id="PTHR42877:SF5">
    <property type="entry name" value="L-ORNITHINE N(5)-MONOOXYGENASE-RELATED"/>
    <property type="match status" value="1"/>
</dbReference>
<accession>A0A9W9Q3F0</accession>
<dbReference type="Pfam" id="PF00743">
    <property type="entry name" value="FMO-like"/>
    <property type="match status" value="1"/>
</dbReference>
<proteinExistence type="inferred from homology"/>
<dbReference type="GO" id="GO:0050660">
    <property type="term" value="F:flavin adenine dinucleotide binding"/>
    <property type="evidence" value="ECO:0007669"/>
    <property type="project" value="InterPro"/>
</dbReference>
<feature type="transmembrane region" description="Helical" evidence="6">
    <location>
        <begin position="548"/>
        <end position="570"/>
    </location>
</feature>
<keyword evidence="6" id="KW-0812">Transmembrane</keyword>
<dbReference type="InterPro" id="IPR036188">
    <property type="entry name" value="FAD/NAD-bd_sf"/>
</dbReference>
<dbReference type="Gene3D" id="3.50.50.60">
    <property type="entry name" value="FAD/NAD(P)-binding domain"/>
    <property type="match status" value="2"/>
</dbReference>
<reference evidence="7" key="1">
    <citation type="submission" date="2022-12" db="EMBL/GenBank/DDBJ databases">
        <authorList>
            <person name="Petersen C."/>
        </authorList>
    </citation>
    <scope>NUCLEOTIDE SEQUENCE</scope>
    <source>
        <strain evidence="7">IBT 21472</strain>
    </source>
</reference>
<dbReference type="InterPro" id="IPR020946">
    <property type="entry name" value="Flavin_mOase-like"/>
</dbReference>
<comment type="cofactor">
    <cofactor evidence="1">
        <name>FAD</name>
        <dbReference type="ChEBI" id="CHEBI:57692"/>
    </cofactor>
</comment>
<evidence type="ECO:0000256" key="2">
    <source>
        <dbReference type="ARBA" id="ARBA00010139"/>
    </source>
</evidence>
<keyword evidence="4" id="KW-0274">FAD</keyword>
<organism evidence="7 8">
    <name type="scientific">Penicillium atrosanguineum</name>
    <dbReference type="NCBI Taxonomy" id="1132637"/>
    <lineage>
        <taxon>Eukaryota</taxon>
        <taxon>Fungi</taxon>
        <taxon>Dikarya</taxon>
        <taxon>Ascomycota</taxon>
        <taxon>Pezizomycotina</taxon>
        <taxon>Eurotiomycetes</taxon>
        <taxon>Eurotiomycetidae</taxon>
        <taxon>Eurotiales</taxon>
        <taxon>Aspergillaceae</taxon>
        <taxon>Penicillium</taxon>
    </lineage>
</organism>
<evidence type="ECO:0000256" key="3">
    <source>
        <dbReference type="ARBA" id="ARBA00022630"/>
    </source>
</evidence>
<protein>
    <submittedName>
        <fullName evidence="7">Uncharacterized protein</fullName>
    </submittedName>
</protein>
<comment type="similarity">
    <text evidence="2">Belongs to the FAD-binding monooxygenase family.</text>
</comment>
<dbReference type="GO" id="GO:0050661">
    <property type="term" value="F:NADP binding"/>
    <property type="evidence" value="ECO:0007669"/>
    <property type="project" value="InterPro"/>
</dbReference>
<sequence length="610" mass="68670">MSVFASVSVDTDILILGAGSSGIAFAVQLQRQFPGASYEILEKANNLGGTWWVNTYPGCGCDVASHFYSFSFALNPNWSRKFAPQIEIAEYLHDVAVRNDIPRHVRFLATVQSAAFDEDSGTWVVTVRDGVSGKMFQRRSRILISAVGALSVPKSCELQGAERFKGRLFHSAQWDHSFDWAGKDVVVIGNGCSATQFVPVMSDGHKKTRKLVQFSRQPHWLAERPNPTYSRFFKWTMRYVPLAMRLYRFYLYALMEKDFLGFYQDTGGSIREDLKRTQIEYMKKNAPERYHDALIPQTEIGCKRKVMETDYLACLHRENVELVHSDPIEEVTETGVRTQSGREVQADAIILANGFQTQQVLFPMEITGEDGVTLNEHWDKSSSGSAQAYYGTCVSEFPNFFILMGPNTTTGHLSVIFSTECEVNFTLRVLRPILGALYPSRIWSILTYPFQRLFTPAPNTVTVTPAAEHADNNWIQAVASKLIWATGCTSWYVDPRTGRNTMLYPDWQFNFWARSIFVPLKRDFVFGRSPVQLAAKEELKKDRRSRRLGHVASGLGLAGVAVVVGLMVGLRMEVNDVEITRELRNAVARVQSECVTGLRSLPVLAGWTAV</sequence>
<gene>
    <name evidence="7" type="ORF">N7476_002491</name>
</gene>
<dbReference type="SUPFAM" id="SSF51905">
    <property type="entry name" value="FAD/NAD(P)-binding domain"/>
    <property type="match status" value="2"/>
</dbReference>
<name>A0A9W9Q3F0_9EURO</name>
<dbReference type="PANTHER" id="PTHR42877">
    <property type="entry name" value="L-ORNITHINE N(5)-MONOOXYGENASE-RELATED"/>
    <property type="match status" value="1"/>
</dbReference>
<keyword evidence="6" id="KW-0472">Membrane</keyword>
<dbReference type="AlphaFoldDB" id="A0A9W9Q3F0"/>
<evidence type="ECO:0000313" key="8">
    <source>
        <dbReference type="Proteomes" id="UP001147746"/>
    </source>
</evidence>
<dbReference type="Proteomes" id="UP001147746">
    <property type="component" value="Unassembled WGS sequence"/>
</dbReference>
<evidence type="ECO:0000256" key="1">
    <source>
        <dbReference type="ARBA" id="ARBA00001974"/>
    </source>
</evidence>
<evidence type="ECO:0000256" key="6">
    <source>
        <dbReference type="SAM" id="Phobius"/>
    </source>
</evidence>
<evidence type="ECO:0000256" key="4">
    <source>
        <dbReference type="ARBA" id="ARBA00022827"/>
    </source>
</evidence>
<evidence type="ECO:0000256" key="5">
    <source>
        <dbReference type="ARBA" id="ARBA00023002"/>
    </source>
</evidence>
<keyword evidence="3" id="KW-0285">Flavoprotein</keyword>
<evidence type="ECO:0000313" key="7">
    <source>
        <dbReference type="EMBL" id="KAJ5323891.1"/>
    </source>
</evidence>
<dbReference type="GO" id="GO:0004499">
    <property type="term" value="F:N,N-dimethylaniline monooxygenase activity"/>
    <property type="evidence" value="ECO:0007669"/>
    <property type="project" value="InterPro"/>
</dbReference>
<comment type="caution">
    <text evidence="7">The sequence shown here is derived from an EMBL/GenBank/DDBJ whole genome shotgun (WGS) entry which is preliminary data.</text>
</comment>
<dbReference type="InterPro" id="IPR051209">
    <property type="entry name" value="FAD-bind_Monooxygenase_sf"/>
</dbReference>
<keyword evidence="5" id="KW-0560">Oxidoreductase</keyword>
<keyword evidence="6" id="KW-1133">Transmembrane helix</keyword>
<dbReference type="EMBL" id="JAPZBO010000002">
    <property type="protein sequence ID" value="KAJ5323891.1"/>
    <property type="molecule type" value="Genomic_DNA"/>
</dbReference>
<reference evidence="7" key="2">
    <citation type="journal article" date="2023" name="IMA Fungus">
        <title>Comparative genomic study of the Penicillium genus elucidates a diverse pangenome and 15 lateral gene transfer events.</title>
        <authorList>
            <person name="Petersen C."/>
            <person name="Sorensen T."/>
            <person name="Nielsen M.R."/>
            <person name="Sondergaard T.E."/>
            <person name="Sorensen J.L."/>
            <person name="Fitzpatrick D.A."/>
            <person name="Frisvad J.C."/>
            <person name="Nielsen K.L."/>
        </authorList>
    </citation>
    <scope>NUCLEOTIDE SEQUENCE</scope>
    <source>
        <strain evidence="7">IBT 21472</strain>
    </source>
</reference>
<keyword evidence="8" id="KW-1185">Reference proteome</keyword>